<comment type="caution">
    <text evidence="8">The sequence shown here is derived from an EMBL/GenBank/DDBJ whole genome shotgun (WGS) entry which is preliminary data.</text>
</comment>
<dbReference type="Pfam" id="PF04542">
    <property type="entry name" value="Sigma70_r2"/>
    <property type="match status" value="1"/>
</dbReference>
<evidence type="ECO:0000256" key="3">
    <source>
        <dbReference type="ARBA" id="ARBA00023015"/>
    </source>
</evidence>
<dbReference type="InterPro" id="IPR032710">
    <property type="entry name" value="NTF2-like_dom_sf"/>
</dbReference>
<evidence type="ECO:0000313" key="8">
    <source>
        <dbReference type="EMBL" id="GAA5167300.1"/>
    </source>
</evidence>
<feature type="domain" description="RNA polymerase sigma factor 70 region 4 type 2" evidence="7">
    <location>
        <begin position="113"/>
        <end position="163"/>
    </location>
</feature>
<dbReference type="PANTHER" id="PTHR30173:SF36">
    <property type="entry name" value="ECF RNA POLYMERASE SIGMA FACTOR SIGJ"/>
    <property type="match status" value="1"/>
</dbReference>
<dbReference type="PANTHER" id="PTHR30173">
    <property type="entry name" value="SIGMA 19 FACTOR"/>
    <property type="match status" value="1"/>
</dbReference>
<dbReference type="Proteomes" id="UP001428817">
    <property type="component" value="Unassembled WGS sequence"/>
</dbReference>
<evidence type="ECO:0000256" key="2">
    <source>
        <dbReference type="ARBA" id="ARBA00011344"/>
    </source>
</evidence>
<accession>A0ABP9QTD4</accession>
<dbReference type="InterPro" id="IPR036388">
    <property type="entry name" value="WH-like_DNA-bd_sf"/>
</dbReference>
<gene>
    <name evidence="8" type="ORF">GCM10023321_59830</name>
</gene>
<evidence type="ECO:0000256" key="5">
    <source>
        <dbReference type="ARBA" id="ARBA00023163"/>
    </source>
</evidence>
<sequence length="301" mass="32999">MPFVSIAPDIEEHRAHLLGVGYRMTGSLADAEDAVQEAWLRLNRLSEVERASIRDQRAWLTTVVGRLCLDRLRSAGVRRETYIGPWLPEPLISGTSEDDPLALLVRDEELRMAAMVVLERLTPPQRVAFVLHDALSLPFEEVAAALGCSPATARQHATRARRAVLEARPAPRAEVAEQQRLIKAVTHALSAGDAQALVELLHPDVVMVNDSGGMAPAARREVHGAEKVARLLIGLTRRYGVDELLRDWTPVLVNGEQGYRHGGHSGIPESVTVYSLREGRIAAIYGVLSPAKLARAFYGAR</sequence>
<protein>
    <submittedName>
        <fullName evidence="8">Sigma-70 family RNA polymerase sigma factor</fullName>
    </submittedName>
</protein>
<evidence type="ECO:0000256" key="1">
    <source>
        <dbReference type="ARBA" id="ARBA00010641"/>
    </source>
</evidence>
<dbReference type="InterPro" id="IPR013249">
    <property type="entry name" value="RNA_pol_sigma70_r4_t2"/>
</dbReference>
<dbReference type="InterPro" id="IPR052704">
    <property type="entry name" value="ECF_Sigma-70_Domain"/>
</dbReference>
<dbReference type="Gene3D" id="1.10.10.10">
    <property type="entry name" value="Winged helix-like DNA-binding domain superfamily/Winged helix DNA-binding domain"/>
    <property type="match status" value="1"/>
</dbReference>
<dbReference type="SUPFAM" id="SSF88659">
    <property type="entry name" value="Sigma3 and sigma4 domains of RNA polymerase sigma factors"/>
    <property type="match status" value="1"/>
</dbReference>
<reference evidence="9" key="1">
    <citation type="journal article" date="2019" name="Int. J. Syst. Evol. Microbiol.">
        <title>The Global Catalogue of Microorganisms (GCM) 10K type strain sequencing project: providing services to taxonomists for standard genome sequencing and annotation.</title>
        <authorList>
            <consortium name="The Broad Institute Genomics Platform"/>
            <consortium name="The Broad Institute Genome Sequencing Center for Infectious Disease"/>
            <person name="Wu L."/>
            <person name="Ma J."/>
        </authorList>
    </citation>
    <scope>NUCLEOTIDE SEQUENCE [LARGE SCALE GENOMIC DNA]</scope>
    <source>
        <strain evidence="9">JCM 18303</strain>
    </source>
</reference>
<dbReference type="NCBIfam" id="NF007214">
    <property type="entry name" value="PRK09636.1"/>
    <property type="match status" value="1"/>
</dbReference>
<evidence type="ECO:0000259" key="6">
    <source>
        <dbReference type="Pfam" id="PF04542"/>
    </source>
</evidence>
<dbReference type="EMBL" id="BAABJP010000037">
    <property type="protein sequence ID" value="GAA5167300.1"/>
    <property type="molecule type" value="Genomic_DNA"/>
</dbReference>
<keyword evidence="3" id="KW-0805">Transcription regulation</keyword>
<dbReference type="Pfam" id="PF08281">
    <property type="entry name" value="Sigma70_r4_2"/>
    <property type="match status" value="1"/>
</dbReference>
<organism evidence="8 9">
    <name type="scientific">Pseudonocardia eucalypti</name>
    <dbReference type="NCBI Taxonomy" id="648755"/>
    <lineage>
        <taxon>Bacteria</taxon>
        <taxon>Bacillati</taxon>
        <taxon>Actinomycetota</taxon>
        <taxon>Actinomycetes</taxon>
        <taxon>Pseudonocardiales</taxon>
        <taxon>Pseudonocardiaceae</taxon>
        <taxon>Pseudonocardia</taxon>
    </lineage>
</organism>
<dbReference type="NCBIfam" id="TIGR02937">
    <property type="entry name" value="sigma70-ECF"/>
    <property type="match status" value="1"/>
</dbReference>
<comment type="subunit">
    <text evidence="2">Interacts transiently with the RNA polymerase catalytic core formed by RpoA, RpoB, RpoC and RpoZ (2 alpha, 1 beta, 1 beta' and 1 omega subunit) to form the RNA polymerase holoenzyme that can initiate transcription.</text>
</comment>
<dbReference type="Gene3D" id="3.10.450.50">
    <property type="match status" value="1"/>
</dbReference>
<dbReference type="InterPro" id="IPR013324">
    <property type="entry name" value="RNA_pol_sigma_r3/r4-like"/>
</dbReference>
<keyword evidence="9" id="KW-1185">Reference proteome</keyword>
<evidence type="ECO:0000256" key="4">
    <source>
        <dbReference type="ARBA" id="ARBA00023082"/>
    </source>
</evidence>
<evidence type="ECO:0000259" key="7">
    <source>
        <dbReference type="Pfam" id="PF08281"/>
    </source>
</evidence>
<dbReference type="SUPFAM" id="SSF88946">
    <property type="entry name" value="Sigma2 domain of RNA polymerase sigma factors"/>
    <property type="match status" value="1"/>
</dbReference>
<feature type="domain" description="RNA polymerase sigma-70 region 2" evidence="6">
    <location>
        <begin position="10"/>
        <end position="75"/>
    </location>
</feature>
<dbReference type="InterPro" id="IPR014284">
    <property type="entry name" value="RNA_pol_sigma-70_dom"/>
</dbReference>
<dbReference type="Gene3D" id="1.10.1740.10">
    <property type="match status" value="1"/>
</dbReference>
<keyword evidence="4" id="KW-0731">Sigma factor</keyword>
<comment type="similarity">
    <text evidence="1">Belongs to the sigma-70 factor family. ECF subfamily.</text>
</comment>
<keyword evidence="5" id="KW-0804">Transcription</keyword>
<evidence type="ECO:0000313" key="9">
    <source>
        <dbReference type="Proteomes" id="UP001428817"/>
    </source>
</evidence>
<proteinExistence type="inferred from homology"/>
<dbReference type="SUPFAM" id="SSF54427">
    <property type="entry name" value="NTF2-like"/>
    <property type="match status" value="1"/>
</dbReference>
<dbReference type="InterPro" id="IPR007627">
    <property type="entry name" value="RNA_pol_sigma70_r2"/>
</dbReference>
<dbReference type="InterPro" id="IPR013325">
    <property type="entry name" value="RNA_pol_sigma_r2"/>
</dbReference>
<name>A0ABP9QTD4_9PSEU</name>